<dbReference type="GeneID" id="71986299"/>
<reference evidence="2" key="1">
    <citation type="submission" date="2021-12" db="EMBL/GenBank/DDBJ databases">
        <authorList>
            <person name="Zaccaron A."/>
            <person name="Stergiopoulos I."/>
        </authorList>
    </citation>
    <scope>NUCLEOTIDE SEQUENCE</scope>
    <source>
        <strain evidence="2">Race5_Kim</strain>
    </source>
</reference>
<evidence type="ECO:0008006" key="4">
    <source>
        <dbReference type="Google" id="ProtNLM"/>
    </source>
</evidence>
<accession>A0A9Q8LHZ2</accession>
<proteinExistence type="predicted"/>
<dbReference type="AlphaFoldDB" id="A0A9Q8LHZ2"/>
<reference evidence="2" key="2">
    <citation type="journal article" date="2022" name="Microb. Genom.">
        <title>A chromosome-scale genome assembly of the tomato pathogen Cladosporium fulvum reveals a compartmentalized genome architecture and the presence of a dispensable chromosome.</title>
        <authorList>
            <person name="Zaccaron A.Z."/>
            <person name="Chen L.H."/>
            <person name="Samaras A."/>
            <person name="Stergiopoulos I."/>
        </authorList>
    </citation>
    <scope>NUCLEOTIDE SEQUENCE</scope>
    <source>
        <strain evidence="2">Race5_Kim</strain>
    </source>
</reference>
<evidence type="ECO:0000313" key="3">
    <source>
        <dbReference type="Proteomes" id="UP000756132"/>
    </source>
</evidence>
<dbReference type="OrthoDB" id="3842940at2759"/>
<dbReference type="RefSeq" id="XP_047762099.1">
    <property type="nucleotide sequence ID" value="XM_047905569.1"/>
</dbReference>
<evidence type="ECO:0000256" key="1">
    <source>
        <dbReference type="SAM" id="MobiDB-lite"/>
    </source>
</evidence>
<organism evidence="2 3">
    <name type="scientific">Passalora fulva</name>
    <name type="common">Tomato leaf mold</name>
    <name type="synonym">Cladosporium fulvum</name>
    <dbReference type="NCBI Taxonomy" id="5499"/>
    <lineage>
        <taxon>Eukaryota</taxon>
        <taxon>Fungi</taxon>
        <taxon>Dikarya</taxon>
        <taxon>Ascomycota</taxon>
        <taxon>Pezizomycotina</taxon>
        <taxon>Dothideomycetes</taxon>
        <taxon>Dothideomycetidae</taxon>
        <taxon>Mycosphaerellales</taxon>
        <taxon>Mycosphaerellaceae</taxon>
        <taxon>Fulvia</taxon>
    </lineage>
</organism>
<evidence type="ECO:0000313" key="2">
    <source>
        <dbReference type="EMBL" id="UJO17733.1"/>
    </source>
</evidence>
<dbReference type="KEGG" id="ffu:CLAFUR5_06421"/>
<feature type="compositionally biased region" description="Polar residues" evidence="1">
    <location>
        <begin position="44"/>
        <end position="56"/>
    </location>
</feature>
<protein>
    <recommendedName>
        <fullName evidence="4">F-box domain-containing protein</fullName>
    </recommendedName>
</protein>
<dbReference type="Proteomes" id="UP000756132">
    <property type="component" value="Chromosome 5"/>
</dbReference>
<name>A0A9Q8LHZ2_PASFU</name>
<gene>
    <name evidence="2" type="ORF">CLAFUR5_06421</name>
</gene>
<sequence>MSWLRQLCLPIRARNPLVHQKDTGACSDDGASLPPPRACRVPASQRQSTRPGTDLTSPKKKTHILDLPMELLELVVEAADVHLDVLNIRLTCKAFQAAASRAFNREYIESLTCFILNPSRLLRIKNMTSTPHLAEHIRSLRLTFASFEGRRAGEVSIAPYKDETIEEAQAVYTYGRLQEDVKHHKGVCARTQSINLDLIESILENLEKTPQAFRLWLDCGDTLVDGIQHHSLTLPASCLRLVQQHRLPLTTLALTDRCEVSLDALDYHPAATSDFAARFFHYDSDVKTLEDITSPKALEHLTAVQAIIAKARPVGLEISLSAQLSLWREKALMDLPTMLMPSSATGTLKYISLRHLHITLEHILGILTSCSGTLIHIDIDNVVVLHDQNPWVYIWRKLNAFSALEMVSFERLWPARSSEDLDDMESFIISRQQGGGDDIWSDRYSTSTKGLFDAKDFLQWNVPTDGMEHW</sequence>
<dbReference type="EMBL" id="CP090167">
    <property type="protein sequence ID" value="UJO17733.1"/>
    <property type="molecule type" value="Genomic_DNA"/>
</dbReference>
<feature type="region of interest" description="Disordered" evidence="1">
    <location>
        <begin position="24"/>
        <end position="59"/>
    </location>
</feature>
<keyword evidence="3" id="KW-1185">Reference proteome</keyword>